<reference evidence="2 3" key="1">
    <citation type="submission" date="2019-12" db="EMBL/GenBank/DDBJ databases">
        <authorList>
            <person name="Floudas D."/>
            <person name="Bentzer J."/>
            <person name="Ahren D."/>
            <person name="Johansson T."/>
            <person name="Persson P."/>
            <person name="Tunlid A."/>
        </authorList>
    </citation>
    <scope>NUCLEOTIDE SEQUENCE [LARGE SCALE GENOMIC DNA]</scope>
    <source>
        <strain evidence="2 3">CBS 102.39</strain>
    </source>
</reference>
<dbReference type="Proteomes" id="UP000521872">
    <property type="component" value="Unassembled WGS sequence"/>
</dbReference>
<gene>
    <name evidence="2" type="ORF">D9613_012442</name>
</gene>
<feature type="compositionally biased region" description="Polar residues" evidence="1">
    <location>
        <begin position="81"/>
        <end position="97"/>
    </location>
</feature>
<dbReference type="AlphaFoldDB" id="A0A8H4QSB7"/>
<comment type="caution">
    <text evidence="2">The sequence shown here is derived from an EMBL/GenBank/DDBJ whole genome shotgun (WGS) entry which is preliminary data.</text>
</comment>
<dbReference type="EMBL" id="JAACJL010000033">
    <property type="protein sequence ID" value="KAF4615820.1"/>
    <property type="molecule type" value="Genomic_DNA"/>
</dbReference>
<proteinExistence type="predicted"/>
<protein>
    <submittedName>
        <fullName evidence="2">Uncharacterized protein</fullName>
    </submittedName>
</protein>
<evidence type="ECO:0000313" key="2">
    <source>
        <dbReference type="EMBL" id="KAF4615820.1"/>
    </source>
</evidence>
<keyword evidence="3" id="KW-1185">Reference proteome</keyword>
<name>A0A8H4QSB7_9AGAR</name>
<accession>A0A8H4QSB7</accession>
<evidence type="ECO:0000313" key="3">
    <source>
        <dbReference type="Proteomes" id="UP000521872"/>
    </source>
</evidence>
<evidence type="ECO:0000256" key="1">
    <source>
        <dbReference type="SAM" id="MobiDB-lite"/>
    </source>
</evidence>
<sequence length="233" mass="25568">MTGIWLGPDWDSNTGAVLGRAETGTKEVDATSPLHSTTIPSSDPSPPLSSPSHFSQTVENHGPIHRPALQRTQRRDGTGGSRTMTITQPKSTLPLTTRTRKLEQGPGGKIVGSSRTSPPRLSLTWFPSFNWFAPNLLLLSLLNNHKPRLFDQSSDESDSDSDSDCFCSGNPAHNHANHNHSHNQPQPVFACGPKLTGVSIEWRIRHGAHARETHRVRAQCIREAAKNKKREDG</sequence>
<organism evidence="2 3">
    <name type="scientific">Agrocybe pediades</name>
    <dbReference type="NCBI Taxonomy" id="84607"/>
    <lineage>
        <taxon>Eukaryota</taxon>
        <taxon>Fungi</taxon>
        <taxon>Dikarya</taxon>
        <taxon>Basidiomycota</taxon>
        <taxon>Agaricomycotina</taxon>
        <taxon>Agaricomycetes</taxon>
        <taxon>Agaricomycetidae</taxon>
        <taxon>Agaricales</taxon>
        <taxon>Agaricineae</taxon>
        <taxon>Strophariaceae</taxon>
        <taxon>Agrocybe</taxon>
    </lineage>
</organism>
<feature type="region of interest" description="Disordered" evidence="1">
    <location>
        <begin position="1"/>
        <end position="118"/>
    </location>
</feature>